<feature type="compositionally biased region" description="Pro residues" evidence="5">
    <location>
        <begin position="571"/>
        <end position="580"/>
    </location>
</feature>
<evidence type="ECO:0000313" key="8">
    <source>
        <dbReference type="EMBL" id="KAH0556199.1"/>
    </source>
</evidence>
<dbReference type="GO" id="GO:0005829">
    <property type="term" value="C:cytosol"/>
    <property type="evidence" value="ECO:0007669"/>
    <property type="project" value="TreeGrafter"/>
</dbReference>
<evidence type="ECO:0000256" key="1">
    <source>
        <dbReference type="ARBA" id="ARBA00008601"/>
    </source>
</evidence>
<feature type="compositionally biased region" description="Low complexity" evidence="5">
    <location>
        <begin position="59"/>
        <end position="99"/>
    </location>
</feature>
<feature type="domain" description="Tyrosine specific protein phosphatases" evidence="7">
    <location>
        <begin position="443"/>
        <end position="500"/>
    </location>
</feature>
<feature type="compositionally biased region" description="Basic and acidic residues" evidence="5">
    <location>
        <begin position="47"/>
        <end position="58"/>
    </location>
</feature>
<dbReference type="PANTHER" id="PTHR10159:SF519">
    <property type="entry name" value="DUAL SPECIFICITY PROTEIN PHOSPHATASE MPK3"/>
    <property type="match status" value="1"/>
</dbReference>
<dbReference type="Pfam" id="PF00782">
    <property type="entry name" value="DSPc"/>
    <property type="match status" value="1"/>
</dbReference>
<dbReference type="AlphaFoldDB" id="A0A9P8L8E7"/>
<reference evidence="8" key="1">
    <citation type="submission" date="2021-03" db="EMBL/GenBank/DDBJ databases">
        <title>Comparative genomics and phylogenomic investigation of the class Geoglossomycetes provide insights into ecological specialization and systematics.</title>
        <authorList>
            <person name="Melie T."/>
            <person name="Pirro S."/>
            <person name="Miller A.N."/>
            <person name="Quandt A."/>
        </authorList>
    </citation>
    <scope>NUCLEOTIDE SEQUENCE</scope>
    <source>
        <strain evidence="8">CAQ_001_2017</strain>
    </source>
</reference>
<dbReference type="GO" id="GO:0017017">
    <property type="term" value="F:MAP kinase tyrosine/serine/threonine phosphatase activity"/>
    <property type="evidence" value="ECO:0007669"/>
    <property type="project" value="TreeGrafter"/>
</dbReference>
<feature type="region of interest" description="Disordered" evidence="5">
    <location>
        <begin position="272"/>
        <end position="292"/>
    </location>
</feature>
<evidence type="ECO:0000313" key="9">
    <source>
        <dbReference type="Proteomes" id="UP000750711"/>
    </source>
</evidence>
<evidence type="ECO:0000256" key="5">
    <source>
        <dbReference type="SAM" id="MobiDB-lite"/>
    </source>
</evidence>
<evidence type="ECO:0000259" key="7">
    <source>
        <dbReference type="PROSITE" id="PS50056"/>
    </source>
</evidence>
<dbReference type="PANTHER" id="PTHR10159">
    <property type="entry name" value="DUAL SPECIFICITY PROTEIN PHOSPHATASE"/>
    <property type="match status" value="1"/>
</dbReference>
<feature type="region of interest" description="Disordered" evidence="5">
    <location>
        <begin position="46"/>
        <end position="99"/>
    </location>
</feature>
<dbReference type="PROSITE" id="PS50056">
    <property type="entry name" value="TYR_PHOSPHATASE_2"/>
    <property type="match status" value="1"/>
</dbReference>
<dbReference type="Proteomes" id="UP000750711">
    <property type="component" value="Unassembled WGS sequence"/>
</dbReference>
<dbReference type="InterPro" id="IPR029021">
    <property type="entry name" value="Prot-tyrosine_phosphatase-like"/>
</dbReference>
<accession>A0A9P8L8E7</accession>
<dbReference type="SMART" id="SM00195">
    <property type="entry name" value="DSPc"/>
    <property type="match status" value="1"/>
</dbReference>
<evidence type="ECO:0000256" key="4">
    <source>
        <dbReference type="ARBA" id="ARBA00022912"/>
    </source>
</evidence>
<dbReference type="EC" id="3.1.3.48" evidence="2"/>
<dbReference type="GO" id="GO:0043409">
    <property type="term" value="P:negative regulation of MAPK cascade"/>
    <property type="evidence" value="ECO:0007669"/>
    <property type="project" value="TreeGrafter"/>
</dbReference>
<dbReference type="CDD" id="cd14521">
    <property type="entry name" value="DSP_fungal_SDP1-like"/>
    <property type="match status" value="1"/>
</dbReference>
<dbReference type="InterPro" id="IPR016130">
    <property type="entry name" value="Tyr_Pase_AS"/>
</dbReference>
<feature type="compositionally biased region" description="Polar residues" evidence="5">
    <location>
        <begin position="280"/>
        <end position="292"/>
    </location>
</feature>
<name>A0A9P8L8E7_9PEZI</name>
<organism evidence="8 9">
    <name type="scientific">Trichoglossum hirsutum</name>
    <dbReference type="NCBI Taxonomy" id="265104"/>
    <lineage>
        <taxon>Eukaryota</taxon>
        <taxon>Fungi</taxon>
        <taxon>Dikarya</taxon>
        <taxon>Ascomycota</taxon>
        <taxon>Pezizomycotina</taxon>
        <taxon>Geoglossomycetes</taxon>
        <taxon>Geoglossales</taxon>
        <taxon>Geoglossaceae</taxon>
        <taxon>Trichoglossum</taxon>
    </lineage>
</organism>
<keyword evidence="9" id="KW-1185">Reference proteome</keyword>
<keyword evidence="4" id="KW-0904">Protein phosphatase</keyword>
<evidence type="ECO:0000259" key="6">
    <source>
        <dbReference type="PROSITE" id="PS50054"/>
    </source>
</evidence>
<evidence type="ECO:0000256" key="3">
    <source>
        <dbReference type="ARBA" id="ARBA00022801"/>
    </source>
</evidence>
<evidence type="ECO:0000256" key="2">
    <source>
        <dbReference type="ARBA" id="ARBA00013064"/>
    </source>
</evidence>
<feature type="region of interest" description="Disordered" evidence="5">
    <location>
        <begin position="178"/>
        <end position="204"/>
    </location>
</feature>
<dbReference type="InterPro" id="IPR020422">
    <property type="entry name" value="TYR_PHOSPHATASE_DUAL_dom"/>
</dbReference>
<sequence>MQSPLPSFMSVFEVDSNMEEDADGDIRAQLDAAPFANRTVPVMTNGHHFESSHQHHDSTSTSASASADSSPTTTISTVDSSSVTDTSPGSSPESPISILPLSSFSRRCGIPSTEDFTVCSPTSPPSGYNRPLSPGRKGRNTKNLSLNMVAPARNAPPPPPLKINTSAFGDRSLPLTAPSSPSFIVPPKPPKRKPSGLTIQPPGTGNFLERGNKGLRIVPPTPSNCRPALLRHHQSSPALSLFSPTMEVKGGMQLPPFNSQRVATLFHPPRQAQFSPCPESASSADNMSEQLSPAKSLRLDQLEEDMEPPLSREVKSPAYPSGPVCIYDPYVYLYLEPNEEEASQFDVVLNVAREVKNPFKVAADKRERESKERLILDEDHELKDMDVPVPETASTIATFQTALENIRSQTPTTISPTTPKAAEPPREPEYVYIPWDHNTNIVDDLLRLVELIDDRVKRGKRVLVHCQCGVSRSASLIIAYGLFKNPSQTVQEAYDAVKERSRWIGPNMSLIYQLSEFRNLLVRKNGMAQPGYRGWRSGCGSKSQIANGRANTVSSGSPTSRPSLLPDSFSEPPPEPPQTAPLPADRDRSSPMDSRCPLSLSPPQLTCSDKLGDVTPGPSSAPPSLSFIPVDEPVGAHDGSWLPEPERVGHVTSILPPGTAFPSHSVRNALQQEVAVIDHIPRDSPPTPTLLSPRQAEFMMPFASGRVAEAASSFGFSIGLQSPTFFADPRSPVQRGEAPIVRNIFDVL</sequence>
<dbReference type="GO" id="GO:0008330">
    <property type="term" value="F:protein tyrosine/threonine phosphatase activity"/>
    <property type="evidence" value="ECO:0007669"/>
    <property type="project" value="TreeGrafter"/>
</dbReference>
<dbReference type="SUPFAM" id="SSF52799">
    <property type="entry name" value="(Phosphotyrosine protein) phosphatases II"/>
    <property type="match status" value="1"/>
</dbReference>
<dbReference type="InterPro" id="IPR000387">
    <property type="entry name" value="Tyr_Pase_dom"/>
</dbReference>
<dbReference type="EMBL" id="JAGHQM010001187">
    <property type="protein sequence ID" value="KAH0556199.1"/>
    <property type="molecule type" value="Genomic_DNA"/>
</dbReference>
<keyword evidence="3" id="KW-0378">Hydrolase</keyword>
<comment type="caution">
    <text evidence="8">The sequence shown here is derived from an EMBL/GenBank/DDBJ whole genome shotgun (WGS) entry which is preliminary data.</text>
</comment>
<feature type="region of interest" description="Disordered" evidence="5">
    <location>
        <begin position="532"/>
        <end position="623"/>
    </location>
</feature>
<comment type="similarity">
    <text evidence="1">Belongs to the protein-tyrosine phosphatase family. Non-receptor class dual specificity subfamily.</text>
</comment>
<feature type="compositionally biased region" description="Polar residues" evidence="5">
    <location>
        <begin position="540"/>
        <end position="561"/>
    </location>
</feature>
<dbReference type="PROSITE" id="PS50054">
    <property type="entry name" value="TYR_PHOSPHATASE_DUAL"/>
    <property type="match status" value="1"/>
</dbReference>
<dbReference type="GO" id="GO:0005634">
    <property type="term" value="C:nucleus"/>
    <property type="evidence" value="ECO:0007669"/>
    <property type="project" value="TreeGrafter"/>
</dbReference>
<protein>
    <recommendedName>
        <fullName evidence="2">protein-tyrosine-phosphatase</fullName>
        <ecNumber evidence="2">3.1.3.48</ecNumber>
    </recommendedName>
</protein>
<dbReference type="PROSITE" id="PS00383">
    <property type="entry name" value="TYR_PHOSPHATASE_1"/>
    <property type="match status" value="1"/>
</dbReference>
<feature type="domain" description="Tyrosine-protein phosphatase" evidence="6">
    <location>
        <begin position="322"/>
        <end position="523"/>
    </location>
</feature>
<proteinExistence type="inferred from homology"/>
<gene>
    <name evidence="8" type="ORF">GP486_005873</name>
</gene>
<feature type="region of interest" description="Disordered" evidence="5">
    <location>
        <begin position="114"/>
        <end position="142"/>
    </location>
</feature>
<dbReference type="InterPro" id="IPR000340">
    <property type="entry name" value="Dual-sp_phosphatase_cat-dom"/>
</dbReference>
<dbReference type="Gene3D" id="3.90.190.10">
    <property type="entry name" value="Protein tyrosine phosphatase superfamily"/>
    <property type="match status" value="1"/>
</dbReference>
<dbReference type="GO" id="GO:0033550">
    <property type="term" value="F:MAP kinase tyrosine phosphatase activity"/>
    <property type="evidence" value="ECO:0007669"/>
    <property type="project" value="TreeGrafter"/>
</dbReference>